<reference evidence="2" key="2">
    <citation type="submission" date="2025-08" db="UniProtKB">
        <authorList>
            <consortium name="RefSeq"/>
        </authorList>
    </citation>
    <scope>IDENTIFICATION</scope>
    <source>
        <tissue evidence="2">Leaf</tissue>
    </source>
</reference>
<accession>A0A9R0ICK5</accession>
<dbReference type="RefSeq" id="XP_021846682.1">
    <property type="nucleotide sequence ID" value="XM_021990990.2"/>
</dbReference>
<sequence length="100" mass="11784">MAYQGNNYYEREVIRDSPCDSYSEYSRVEGGYGRPAGYPIGHQLPHHHNHNNVVTDVVYETSTIPRYGHHHHHHGGAEVVQRQEERIVYENDFDPCRRMY</sequence>
<keyword evidence="1" id="KW-1185">Reference proteome</keyword>
<protein>
    <submittedName>
        <fullName evidence="2">Uncharacterized protein</fullName>
    </submittedName>
</protein>
<evidence type="ECO:0000313" key="1">
    <source>
        <dbReference type="Proteomes" id="UP000813463"/>
    </source>
</evidence>
<dbReference type="AlphaFoldDB" id="A0A9R0ICK5"/>
<organism evidence="1 2">
    <name type="scientific">Spinacia oleracea</name>
    <name type="common">Spinach</name>
    <dbReference type="NCBI Taxonomy" id="3562"/>
    <lineage>
        <taxon>Eukaryota</taxon>
        <taxon>Viridiplantae</taxon>
        <taxon>Streptophyta</taxon>
        <taxon>Embryophyta</taxon>
        <taxon>Tracheophyta</taxon>
        <taxon>Spermatophyta</taxon>
        <taxon>Magnoliopsida</taxon>
        <taxon>eudicotyledons</taxon>
        <taxon>Gunneridae</taxon>
        <taxon>Pentapetalae</taxon>
        <taxon>Caryophyllales</taxon>
        <taxon>Chenopodiaceae</taxon>
        <taxon>Chenopodioideae</taxon>
        <taxon>Anserineae</taxon>
        <taxon>Spinacia</taxon>
    </lineage>
</organism>
<reference evidence="1" key="1">
    <citation type="journal article" date="2021" name="Nat. Commun.">
        <title>Genomic analyses provide insights into spinach domestication and the genetic basis of agronomic traits.</title>
        <authorList>
            <person name="Cai X."/>
            <person name="Sun X."/>
            <person name="Xu C."/>
            <person name="Sun H."/>
            <person name="Wang X."/>
            <person name="Ge C."/>
            <person name="Zhang Z."/>
            <person name="Wang Q."/>
            <person name="Fei Z."/>
            <person name="Jiao C."/>
            <person name="Wang Q."/>
        </authorList>
    </citation>
    <scope>NUCLEOTIDE SEQUENCE [LARGE SCALE GENOMIC DNA]</scope>
    <source>
        <strain evidence="1">cv. Varoflay</strain>
    </source>
</reference>
<dbReference type="OrthoDB" id="771105at2759"/>
<dbReference type="Proteomes" id="UP000813463">
    <property type="component" value="Chromosome 6"/>
</dbReference>
<name>A0A9R0ICK5_SPIOL</name>
<evidence type="ECO:0000313" key="2">
    <source>
        <dbReference type="RefSeq" id="XP_021846682.1"/>
    </source>
</evidence>
<dbReference type="KEGG" id="soe:110786434"/>
<proteinExistence type="predicted"/>
<dbReference type="GeneID" id="110786434"/>
<gene>
    <name evidence="2" type="primary">LOC110786434</name>
</gene>